<sequence length="35" mass="3772">LDAKISIAYVMNKMGSSTTGGPRSERPIQAFFNAL</sequence>
<organism evidence="1">
    <name type="scientific">marine sediment metagenome</name>
    <dbReference type="NCBI Taxonomy" id="412755"/>
    <lineage>
        <taxon>unclassified sequences</taxon>
        <taxon>metagenomes</taxon>
        <taxon>ecological metagenomes</taxon>
    </lineage>
</organism>
<comment type="caution">
    <text evidence="1">The sequence shown here is derived from an EMBL/GenBank/DDBJ whole genome shotgun (WGS) entry which is preliminary data.</text>
</comment>
<accession>X1BVH6</accession>
<gene>
    <name evidence="1" type="ORF">S01H4_41513</name>
</gene>
<evidence type="ECO:0000313" key="1">
    <source>
        <dbReference type="EMBL" id="GAG99774.1"/>
    </source>
</evidence>
<reference evidence="1" key="1">
    <citation type="journal article" date="2014" name="Front. Microbiol.">
        <title>High frequency of phylogenetically diverse reductive dehalogenase-homologous genes in deep subseafloor sedimentary metagenomes.</title>
        <authorList>
            <person name="Kawai M."/>
            <person name="Futagami T."/>
            <person name="Toyoda A."/>
            <person name="Takaki Y."/>
            <person name="Nishi S."/>
            <person name="Hori S."/>
            <person name="Arai W."/>
            <person name="Tsubouchi T."/>
            <person name="Morono Y."/>
            <person name="Uchiyama I."/>
            <person name="Ito T."/>
            <person name="Fujiyama A."/>
            <person name="Inagaki F."/>
            <person name="Takami H."/>
        </authorList>
    </citation>
    <scope>NUCLEOTIDE SEQUENCE</scope>
    <source>
        <strain evidence="1">Expedition CK06-06</strain>
    </source>
</reference>
<dbReference type="EMBL" id="BART01022710">
    <property type="protein sequence ID" value="GAG99774.1"/>
    <property type="molecule type" value="Genomic_DNA"/>
</dbReference>
<dbReference type="AlphaFoldDB" id="X1BVH6"/>
<proteinExistence type="predicted"/>
<feature type="non-terminal residue" evidence="1">
    <location>
        <position position="1"/>
    </location>
</feature>
<name>X1BVH6_9ZZZZ</name>
<protein>
    <submittedName>
        <fullName evidence="1">Uncharacterized protein</fullName>
    </submittedName>
</protein>